<protein>
    <recommendedName>
        <fullName evidence="9">Peptidase S54 rhomboid domain-containing protein</fullName>
    </recommendedName>
</protein>
<dbReference type="GO" id="GO:0016020">
    <property type="term" value="C:membrane"/>
    <property type="evidence" value="ECO:0007669"/>
    <property type="project" value="UniProtKB-SubCell"/>
</dbReference>
<feature type="transmembrane region" description="Helical" evidence="6">
    <location>
        <begin position="6"/>
        <end position="28"/>
    </location>
</feature>
<dbReference type="Proteomes" id="UP001251528">
    <property type="component" value="Unassembled WGS sequence"/>
</dbReference>
<evidence type="ECO:0000256" key="1">
    <source>
        <dbReference type="ARBA" id="ARBA00004141"/>
    </source>
</evidence>
<organism evidence="7 8">
    <name type="scientific">Conoideocrella luteorostrata</name>
    <dbReference type="NCBI Taxonomy" id="1105319"/>
    <lineage>
        <taxon>Eukaryota</taxon>
        <taxon>Fungi</taxon>
        <taxon>Dikarya</taxon>
        <taxon>Ascomycota</taxon>
        <taxon>Pezizomycotina</taxon>
        <taxon>Sordariomycetes</taxon>
        <taxon>Hypocreomycetidae</taxon>
        <taxon>Hypocreales</taxon>
        <taxon>Clavicipitaceae</taxon>
        <taxon>Conoideocrella</taxon>
    </lineage>
</organism>
<sequence length="271" mass="30389">MTFTNAPVTRLLVLGLVSVSIGASMLDVKHYFYISIDTHLWKYRQLWRLFTYQLCYTNSTEVLFAAMSLYNLRVVERMWGSKKYASFLVVSSLFTAVIPPIIMVVLRPISAGLFNYMPAGPTPIVFAILAQYYIMVPHVYKYRVATSQSAQANDSSSITLSDKSYLYAIAIHLSLLQWPGSVLGAFVGWAVGNVWRGGLIPASLVSWRLPGWMVGLSSHRRSAEFEGLRRRLEGENSPATGVSSGVQSEGQQAERRRTMGQQIMDQFREAL</sequence>
<dbReference type="SUPFAM" id="SSF144091">
    <property type="entry name" value="Rhomboid-like"/>
    <property type="match status" value="1"/>
</dbReference>
<name>A0AAJ0CWZ2_9HYPO</name>
<dbReference type="PANTHER" id="PTHR43066">
    <property type="entry name" value="RHOMBOID-RELATED PROTEIN"/>
    <property type="match status" value="1"/>
</dbReference>
<feature type="transmembrane region" description="Helical" evidence="6">
    <location>
        <begin position="84"/>
        <end position="106"/>
    </location>
</feature>
<evidence type="ECO:0000256" key="2">
    <source>
        <dbReference type="ARBA" id="ARBA00022692"/>
    </source>
</evidence>
<evidence type="ECO:0000256" key="4">
    <source>
        <dbReference type="ARBA" id="ARBA00023136"/>
    </source>
</evidence>
<keyword evidence="8" id="KW-1185">Reference proteome</keyword>
<evidence type="ECO:0000313" key="8">
    <source>
        <dbReference type="Proteomes" id="UP001251528"/>
    </source>
</evidence>
<dbReference type="GO" id="GO:0006890">
    <property type="term" value="P:retrograde vesicle-mediated transport, Golgi to endoplasmic reticulum"/>
    <property type="evidence" value="ECO:0007669"/>
    <property type="project" value="InterPro"/>
</dbReference>
<dbReference type="EMBL" id="JASWJB010000049">
    <property type="protein sequence ID" value="KAK2605907.1"/>
    <property type="molecule type" value="Genomic_DNA"/>
</dbReference>
<dbReference type="InterPro" id="IPR013861">
    <property type="entry name" value="TMEM115/Pdh1/Rbl19"/>
</dbReference>
<evidence type="ECO:0000313" key="7">
    <source>
        <dbReference type="EMBL" id="KAK2605907.1"/>
    </source>
</evidence>
<dbReference type="Gene3D" id="1.20.1540.10">
    <property type="entry name" value="Rhomboid-like"/>
    <property type="match status" value="1"/>
</dbReference>
<evidence type="ECO:0008006" key="9">
    <source>
        <dbReference type="Google" id="ProtNLM"/>
    </source>
</evidence>
<evidence type="ECO:0000256" key="6">
    <source>
        <dbReference type="SAM" id="Phobius"/>
    </source>
</evidence>
<dbReference type="GO" id="GO:0004252">
    <property type="term" value="F:serine-type endopeptidase activity"/>
    <property type="evidence" value="ECO:0007669"/>
    <property type="project" value="TreeGrafter"/>
</dbReference>
<proteinExistence type="predicted"/>
<keyword evidence="4 6" id="KW-0472">Membrane</keyword>
<comment type="caution">
    <text evidence="7">The sequence shown here is derived from an EMBL/GenBank/DDBJ whole genome shotgun (WGS) entry which is preliminary data.</text>
</comment>
<feature type="transmembrane region" description="Helical" evidence="6">
    <location>
        <begin position="113"/>
        <end position="134"/>
    </location>
</feature>
<dbReference type="AlphaFoldDB" id="A0AAJ0CWZ2"/>
<feature type="compositionally biased region" description="Polar residues" evidence="5">
    <location>
        <begin position="237"/>
        <end position="251"/>
    </location>
</feature>
<feature type="region of interest" description="Disordered" evidence="5">
    <location>
        <begin position="234"/>
        <end position="258"/>
    </location>
</feature>
<dbReference type="InterPro" id="IPR035952">
    <property type="entry name" value="Rhomboid-like_sf"/>
</dbReference>
<feature type="transmembrane region" description="Helical" evidence="6">
    <location>
        <begin position="49"/>
        <end position="72"/>
    </location>
</feature>
<dbReference type="PANTHER" id="PTHR43066:SF21">
    <property type="entry name" value="UBIQUITIN-ASSOCIATED DOMAIN-CONTAINING PROTEIN 2"/>
    <property type="match status" value="1"/>
</dbReference>
<accession>A0AAJ0CWZ2</accession>
<keyword evidence="3 6" id="KW-1133">Transmembrane helix</keyword>
<reference evidence="7" key="1">
    <citation type="submission" date="2023-06" db="EMBL/GenBank/DDBJ databases">
        <title>Conoideocrella luteorostrata (Hypocreales: Clavicipitaceae), a potential biocontrol fungus for elongate hemlock scale in United States Christmas tree production areas.</title>
        <authorList>
            <person name="Barrett H."/>
            <person name="Lovett B."/>
            <person name="Macias A.M."/>
            <person name="Stajich J.E."/>
            <person name="Kasson M.T."/>
        </authorList>
    </citation>
    <scope>NUCLEOTIDE SEQUENCE</scope>
    <source>
        <strain evidence="7">ARSEF 14590</strain>
    </source>
</reference>
<evidence type="ECO:0000256" key="5">
    <source>
        <dbReference type="SAM" id="MobiDB-lite"/>
    </source>
</evidence>
<gene>
    <name evidence="7" type="ORF">QQS21_003633</name>
</gene>
<evidence type="ECO:0000256" key="3">
    <source>
        <dbReference type="ARBA" id="ARBA00022989"/>
    </source>
</evidence>
<keyword evidence="2 6" id="KW-0812">Transmembrane</keyword>
<dbReference type="SMART" id="SM01160">
    <property type="entry name" value="DUF1751"/>
    <property type="match status" value="1"/>
</dbReference>
<comment type="subcellular location">
    <subcellularLocation>
        <location evidence="1">Membrane</location>
        <topology evidence="1">Multi-pass membrane protein</topology>
    </subcellularLocation>
</comment>
<dbReference type="Pfam" id="PF08551">
    <property type="entry name" value="DUF1751"/>
    <property type="match status" value="1"/>
</dbReference>